<comment type="caution">
    <text evidence="1">The sequence shown here is derived from an EMBL/GenBank/DDBJ whole genome shotgun (WGS) entry which is preliminary data.</text>
</comment>
<accession>A0ABD0Y975</accession>
<evidence type="ECO:0000313" key="1">
    <source>
        <dbReference type="EMBL" id="KAL1123609.1"/>
    </source>
</evidence>
<dbReference type="AlphaFoldDB" id="A0ABD0Y975"/>
<protein>
    <submittedName>
        <fullName evidence="1">Uncharacterized protein</fullName>
    </submittedName>
</protein>
<proteinExistence type="predicted"/>
<sequence length="184" mass="21011">MASKRRNMFYENKKQEIVEEEDFARRLWGSKRLGCESFFTGDPFIRPDNGRTRIFSHGMSGTLIVHTTRSSQYWKHIHNKFPRSSARKSNTDTIQSSHPVASCTSECPYGVGLLCADTLLKPTATGDETWVSRSGAPQVPSKIMDYVVWDEKEILPIDSFGTGSRRWRQAYTGREFLKPISRLA</sequence>
<gene>
    <name evidence="1" type="ORF">AAG570_002685</name>
</gene>
<evidence type="ECO:0000313" key="2">
    <source>
        <dbReference type="Proteomes" id="UP001558652"/>
    </source>
</evidence>
<dbReference type="Proteomes" id="UP001558652">
    <property type="component" value="Unassembled WGS sequence"/>
</dbReference>
<name>A0ABD0Y975_9HEMI</name>
<organism evidence="1 2">
    <name type="scientific">Ranatra chinensis</name>
    <dbReference type="NCBI Taxonomy" id="642074"/>
    <lineage>
        <taxon>Eukaryota</taxon>
        <taxon>Metazoa</taxon>
        <taxon>Ecdysozoa</taxon>
        <taxon>Arthropoda</taxon>
        <taxon>Hexapoda</taxon>
        <taxon>Insecta</taxon>
        <taxon>Pterygota</taxon>
        <taxon>Neoptera</taxon>
        <taxon>Paraneoptera</taxon>
        <taxon>Hemiptera</taxon>
        <taxon>Heteroptera</taxon>
        <taxon>Panheteroptera</taxon>
        <taxon>Nepomorpha</taxon>
        <taxon>Nepidae</taxon>
        <taxon>Ranatrinae</taxon>
        <taxon>Ranatra</taxon>
    </lineage>
</organism>
<reference evidence="1 2" key="1">
    <citation type="submission" date="2024-07" db="EMBL/GenBank/DDBJ databases">
        <title>Chromosome-level genome assembly of the water stick insect Ranatra chinensis (Heteroptera: Nepidae).</title>
        <authorList>
            <person name="Liu X."/>
        </authorList>
    </citation>
    <scope>NUCLEOTIDE SEQUENCE [LARGE SCALE GENOMIC DNA]</scope>
    <source>
        <strain evidence="1">Cailab_2021Rc</strain>
        <tissue evidence="1">Muscle</tissue>
    </source>
</reference>
<dbReference type="EMBL" id="JBFDAA010000012">
    <property type="protein sequence ID" value="KAL1123609.1"/>
    <property type="molecule type" value="Genomic_DNA"/>
</dbReference>
<keyword evidence="2" id="KW-1185">Reference proteome</keyword>